<sequence>MMCLGVEYTKLHIPLGISCCFSTALSPPVGFPLRSSGFIPAPRPFQHNFGGSDFVFRQASGGVGGGARSEEEATPLRQSTLFAKQPTEHVGVVVPPPLCRRHRQQQFARLNDGTETVIFQTN</sequence>
<comment type="caution">
    <text evidence="2">The sequence shown here is derived from an EMBL/GenBank/DDBJ whole genome shotgun (WGS) entry which is preliminary data.</text>
</comment>
<protein>
    <submittedName>
        <fullName evidence="2">Uncharacterized protein</fullName>
    </submittedName>
</protein>
<organism evidence="2 3">
    <name type="scientific">Heterodera trifolii</name>
    <dbReference type="NCBI Taxonomy" id="157864"/>
    <lineage>
        <taxon>Eukaryota</taxon>
        <taxon>Metazoa</taxon>
        <taxon>Ecdysozoa</taxon>
        <taxon>Nematoda</taxon>
        <taxon>Chromadorea</taxon>
        <taxon>Rhabditida</taxon>
        <taxon>Tylenchina</taxon>
        <taxon>Tylenchomorpha</taxon>
        <taxon>Tylenchoidea</taxon>
        <taxon>Heteroderidae</taxon>
        <taxon>Heteroderinae</taxon>
        <taxon>Heterodera</taxon>
    </lineage>
</organism>
<gene>
    <name evidence="2" type="ORF">niasHT_018187</name>
</gene>
<proteinExistence type="predicted"/>
<feature type="region of interest" description="Disordered" evidence="1">
    <location>
        <begin position="60"/>
        <end position="81"/>
    </location>
</feature>
<dbReference type="Proteomes" id="UP001620626">
    <property type="component" value="Unassembled WGS sequence"/>
</dbReference>
<reference evidence="2 3" key="1">
    <citation type="submission" date="2024-10" db="EMBL/GenBank/DDBJ databases">
        <authorList>
            <person name="Kim D."/>
        </authorList>
    </citation>
    <scope>NUCLEOTIDE SEQUENCE [LARGE SCALE GENOMIC DNA]</scope>
    <source>
        <strain evidence="2">BH-2024</strain>
    </source>
</reference>
<name>A0ABD2LEH3_9BILA</name>
<accession>A0ABD2LEH3</accession>
<keyword evidence="3" id="KW-1185">Reference proteome</keyword>
<evidence type="ECO:0000313" key="3">
    <source>
        <dbReference type="Proteomes" id="UP001620626"/>
    </source>
</evidence>
<evidence type="ECO:0000256" key="1">
    <source>
        <dbReference type="SAM" id="MobiDB-lite"/>
    </source>
</evidence>
<evidence type="ECO:0000313" key="2">
    <source>
        <dbReference type="EMBL" id="KAL3113596.1"/>
    </source>
</evidence>
<dbReference type="EMBL" id="JBICBT010000442">
    <property type="protein sequence ID" value="KAL3113596.1"/>
    <property type="molecule type" value="Genomic_DNA"/>
</dbReference>
<dbReference type="AlphaFoldDB" id="A0ABD2LEH3"/>